<keyword evidence="3 8" id="KW-0547">Nucleotide-binding</keyword>
<keyword evidence="8" id="KW-0963">Cytoplasm</keyword>
<dbReference type="PANTHER" id="PTHR30075">
    <property type="entry name" value="GLYCYL-TRNA SYNTHETASE"/>
    <property type="match status" value="1"/>
</dbReference>
<evidence type="ECO:0000313" key="9">
    <source>
        <dbReference type="EMBL" id="CCC57234.1"/>
    </source>
</evidence>
<dbReference type="SUPFAM" id="SSF109604">
    <property type="entry name" value="HD-domain/PDEase-like"/>
    <property type="match status" value="1"/>
</dbReference>
<reference evidence="9" key="2">
    <citation type="submission" date="2011-07" db="EMBL/GenBank/DDBJ databases">
        <authorList>
            <person name="Franz C."/>
        </authorList>
    </citation>
    <scope>NUCLEOTIDE SEQUENCE</scope>
    <source>
        <strain evidence="9">Fsh4-2</strain>
    </source>
</reference>
<keyword evidence="5 8" id="KW-0648">Protein biosynthesis</keyword>
<dbReference type="Pfam" id="PF02092">
    <property type="entry name" value="tRNA_synt_2f"/>
    <property type="match status" value="1"/>
</dbReference>
<evidence type="ECO:0000256" key="5">
    <source>
        <dbReference type="ARBA" id="ARBA00022917"/>
    </source>
</evidence>
<organism evidence="9">
    <name type="scientific">Weissella thailandensis fsh4-2</name>
    <dbReference type="NCBI Taxonomy" id="1056112"/>
    <lineage>
        <taxon>Bacteria</taxon>
        <taxon>Bacillati</taxon>
        <taxon>Bacillota</taxon>
        <taxon>Bacilli</taxon>
        <taxon>Lactobacillales</taxon>
        <taxon>Lactobacillaceae</taxon>
        <taxon>Weissella</taxon>
    </lineage>
</organism>
<keyword evidence="4 8" id="KW-0067">ATP-binding</keyword>
<keyword evidence="2 8" id="KW-0436">Ligase</keyword>
<gene>
    <name evidence="8" type="primary">glyS</name>
    <name evidence="9" type="ORF">WT2_01243</name>
</gene>
<accession>G0UHI0</accession>
<reference evidence="9" key="1">
    <citation type="journal article" date="2011" name="J. Bacteriol.">
        <title>Genome Sequence of Weissella thailandensis fsh4-2.</title>
        <authorList>
            <person name="Benomar N."/>
            <person name="Abriouel H."/>
            <person name="Lee H."/>
            <person name="Cho G.S."/>
            <person name="Huch M."/>
            <person name="Pulido R.P."/>
            <person name="Holzapfel W.H."/>
            <person name="Galvez A."/>
            <person name="Franz C.M."/>
        </authorList>
    </citation>
    <scope>NUCLEOTIDE SEQUENCE</scope>
    <source>
        <strain evidence="9">Fsh4-2</strain>
    </source>
</reference>
<comment type="subcellular location">
    <subcellularLocation>
        <location evidence="8">Cytoplasm</location>
    </subcellularLocation>
</comment>
<evidence type="ECO:0000256" key="8">
    <source>
        <dbReference type="HAMAP-Rule" id="MF_00255"/>
    </source>
</evidence>
<dbReference type="AlphaFoldDB" id="G0UHI0"/>
<dbReference type="PRINTS" id="PR01045">
    <property type="entry name" value="TRNASYNTHGB"/>
</dbReference>
<evidence type="ECO:0000256" key="7">
    <source>
        <dbReference type="ARBA" id="ARBA00047937"/>
    </source>
</evidence>
<evidence type="ECO:0000256" key="3">
    <source>
        <dbReference type="ARBA" id="ARBA00022741"/>
    </source>
</evidence>
<evidence type="ECO:0000256" key="1">
    <source>
        <dbReference type="ARBA" id="ARBA00008226"/>
    </source>
</evidence>
<comment type="catalytic activity">
    <reaction evidence="7 8">
        <text>tRNA(Gly) + glycine + ATP = glycyl-tRNA(Gly) + AMP + diphosphate</text>
        <dbReference type="Rhea" id="RHEA:16013"/>
        <dbReference type="Rhea" id="RHEA-COMP:9664"/>
        <dbReference type="Rhea" id="RHEA-COMP:9683"/>
        <dbReference type="ChEBI" id="CHEBI:30616"/>
        <dbReference type="ChEBI" id="CHEBI:33019"/>
        <dbReference type="ChEBI" id="CHEBI:57305"/>
        <dbReference type="ChEBI" id="CHEBI:78442"/>
        <dbReference type="ChEBI" id="CHEBI:78522"/>
        <dbReference type="ChEBI" id="CHEBI:456215"/>
        <dbReference type="EC" id="6.1.1.14"/>
    </reaction>
</comment>
<dbReference type="HAMAP" id="MF_00255">
    <property type="entry name" value="Gly_tRNA_synth_beta"/>
    <property type="match status" value="1"/>
</dbReference>
<evidence type="ECO:0000256" key="6">
    <source>
        <dbReference type="ARBA" id="ARBA00023146"/>
    </source>
</evidence>
<evidence type="ECO:0000256" key="2">
    <source>
        <dbReference type="ARBA" id="ARBA00022598"/>
    </source>
</evidence>
<dbReference type="PROSITE" id="PS50861">
    <property type="entry name" value="AA_TRNA_LIGASE_II_GLYAB"/>
    <property type="match status" value="1"/>
</dbReference>
<sequence>MTRRKTNMANFLLEIGLEEMPAHLVTPAIDQLVARAADFMKENRLQYGDIKPFSTPRRLAILISDVADKADDLTKEIKGPAKKAAFDKEGNYSKAAQGFARGQGMTTDDITFKEFKGNEYIFVTKFEAGQPATEVLAGFKEVITSMTFTTTMKWARHTFEYVRPIRWIVALLDNTVVPFNILDVVSGRETRGHRFLGQTIEIENATDYENDLEKVYVQADADKRKANIVSQIDALAAENKWQIEKDADLLEEVNNIVEYPTAFVGRFDAEYLELPDEVLITSMREHQRFFHVIDESGSLLPYFVSVRNGNNEHLDNVIAGNEKVLVARLEDAKFFYHEDQKNDIDFYNNKLQVVSFHAKLGSVASHTTRVQALAAIIGHNISLTENEQHQLARAAEIYKFDLMTGMVGEFDELQGVMGEKYALLFGEDPAVAQAVREHYMPISADGDLPESVLGKVLALADKLDSLLSFFAGGMMPSGSNDPYALRRAASGVVNILHANDWHLPVSDLLSALVDGVLADDGYMGLPEDVAHNLQAVINDVLAFLTDRVVKALQTEKVRYDVINAVTTGKLTDTTQMFTSANALLAHSEDQMFREGVESLTRVMRLTSKNPTDAAVDTALFENEAEKQLYDVIGSFADKAFTTDELLAALLSLQPAIAAYFDQTMVMVDDEAVKQNRLATLQLVSDQAEKVGNFMALDVKSN</sequence>
<dbReference type="InterPro" id="IPR006194">
    <property type="entry name" value="Gly-tRNA-synth_heterodimer"/>
</dbReference>
<name>G0UHI0_9LACO</name>
<dbReference type="InterPro" id="IPR015944">
    <property type="entry name" value="Gly-tRNA-synth_bsu"/>
</dbReference>
<dbReference type="GO" id="GO:0006426">
    <property type="term" value="P:glycyl-tRNA aminoacylation"/>
    <property type="evidence" value="ECO:0007669"/>
    <property type="project" value="UniProtKB-UniRule"/>
</dbReference>
<dbReference type="EC" id="6.1.1.14" evidence="8"/>
<dbReference type="NCBIfam" id="TIGR00211">
    <property type="entry name" value="glyS"/>
    <property type="match status" value="1"/>
</dbReference>
<dbReference type="GO" id="GO:0004820">
    <property type="term" value="F:glycine-tRNA ligase activity"/>
    <property type="evidence" value="ECO:0007669"/>
    <property type="project" value="UniProtKB-UniRule"/>
</dbReference>
<evidence type="ECO:0000256" key="4">
    <source>
        <dbReference type="ARBA" id="ARBA00022840"/>
    </source>
</evidence>
<proteinExistence type="inferred from homology"/>
<dbReference type="GO" id="GO:0005829">
    <property type="term" value="C:cytosol"/>
    <property type="evidence" value="ECO:0007669"/>
    <property type="project" value="TreeGrafter"/>
</dbReference>
<dbReference type="GO" id="GO:0005524">
    <property type="term" value="F:ATP binding"/>
    <property type="evidence" value="ECO:0007669"/>
    <property type="project" value="UniProtKB-UniRule"/>
</dbReference>
<comment type="similarity">
    <text evidence="1 8">Belongs to the class-II aminoacyl-tRNA synthetase family.</text>
</comment>
<dbReference type="PANTHER" id="PTHR30075:SF2">
    <property type="entry name" value="GLYCINE--TRNA LIGASE, CHLOROPLASTIC_MITOCHONDRIAL 2"/>
    <property type="match status" value="1"/>
</dbReference>
<keyword evidence="6 8" id="KW-0030">Aminoacyl-tRNA synthetase</keyword>
<comment type="subunit">
    <text evidence="8">Tetramer of two alpha and two beta subunits.</text>
</comment>
<dbReference type="EMBL" id="HE575165">
    <property type="protein sequence ID" value="CCC57234.1"/>
    <property type="molecule type" value="Genomic_DNA"/>
</dbReference>
<protein>
    <recommendedName>
        <fullName evidence="8">Glycine--tRNA ligase beta subunit</fullName>
        <ecNumber evidence="8">6.1.1.14</ecNumber>
    </recommendedName>
    <alternativeName>
        <fullName evidence="8">Glycyl-tRNA synthetase beta subunit</fullName>
        <shortName evidence="8">GlyRS</shortName>
    </alternativeName>
</protein>